<evidence type="ECO:0000256" key="5">
    <source>
        <dbReference type="ARBA" id="ARBA00072681"/>
    </source>
</evidence>
<dbReference type="GO" id="GO:0000175">
    <property type="term" value="F:3'-5'-RNA exonuclease activity"/>
    <property type="evidence" value="ECO:0007669"/>
    <property type="project" value="InterPro"/>
</dbReference>
<dbReference type="Pfam" id="PF00929">
    <property type="entry name" value="RNase_T"/>
    <property type="match status" value="1"/>
</dbReference>
<evidence type="ECO:0000256" key="1">
    <source>
        <dbReference type="ARBA" id="ARBA00009921"/>
    </source>
</evidence>
<evidence type="ECO:0000256" key="4">
    <source>
        <dbReference type="ARBA" id="ARBA00022839"/>
    </source>
</evidence>
<dbReference type="SUPFAM" id="SSF53098">
    <property type="entry name" value="Ribonuclease H-like"/>
    <property type="match status" value="1"/>
</dbReference>
<dbReference type="InterPro" id="IPR036397">
    <property type="entry name" value="RNaseH_sf"/>
</dbReference>
<dbReference type="RefSeq" id="XP_011638926.1">
    <property type="nucleotide sequence ID" value="XM_011640624.2"/>
</dbReference>
<dbReference type="InterPro" id="IPR013520">
    <property type="entry name" value="Ribonucl_H"/>
</dbReference>
<dbReference type="FunFam" id="3.30.420.10:FF:000003">
    <property type="entry name" value="Oligoribonuclease"/>
    <property type="match status" value="1"/>
</dbReference>
<dbReference type="KEGG" id="pbar:105428350"/>
<keyword evidence="7" id="KW-1185">Reference proteome</keyword>
<sequence length="221" mass="26072">MFATRVVKYLSKYLYHGARRLINDHAISTPTEVRNEGRNENHIVWLDMEMTGLDVEKCHILEVACFITDEQLELASDYLNIVVHQPDEILENMSDWCKLYHKKNGLIHDCQQSKVTLEEAQEKTLSFLKNHVPKGTCPLAGNSIYMDRIFLKKYMPLVDDYLHYKIIDISTIKNLAMRWQPSISKTAPKKLRYHRASYDIKESLYELRYYRKHLFVSQTQS</sequence>
<dbReference type="GeneID" id="105428350"/>
<reference evidence="8" key="1">
    <citation type="submission" date="2025-08" db="UniProtKB">
        <authorList>
            <consortium name="RefSeq"/>
        </authorList>
    </citation>
    <scope>IDENTIFICATION</scope>
</reference>
<feature type="domain" description="Exonuclease" evidence="6">
    <location>
        <begin position="42"/>
        <end position="216"/>
    </location>
</feature>
<accession>A0A6I9X3D7</accession>
<dbReference type="CDD" id="cd06135">
    <property type="entry name" value="Orn"/>
    <property type="match status" value="1"/>
</dbReference>
<dbReference type="InterPro" id="IPR022894">
    <property type="entry name" value="Oligoribonuclease"/>
</dbReference>
<evidence type="ECO:0000256" key="3">
    <source>
        <dbReference type="ARBA" id="ARBA00022801"/>
    </source>
</evidence>
<dbReference type="GO" id="GO:0005739">
    <property type="term" value="C:mitochondrion"/>
    <property type="evidence" value="ECO:0007669"/>
    <property type="project" value="TreeGrafter"/>
</dbReference>
<dbReference type="InterPro" id="IPR012337">
    <property type="entry name" value="RNaseH-like_sf"/>
</dbReference>
<keyword evidence="2" id="KW-0540">Nuclease</keyword>
<protein>
    <recommendedName>
        <fullName evidence="5">Probable oligoribonuclease</fullName>
    </recommendedName>
</protein>
<name>A0A6I9X3D7_9HYME</name>
<dbReference type="OrthoDB" id="270189at2759"/>
<dbReference type="PANTHER" id="PTHR11046:SF0">
    <property type="entry name" value="OLIGORIBONUCLEASE, MITOCHONDRIAL"/>
    <property type="match status" value="1"/>
</dbReference>
<dbReference type="Proteomes" id="UP000504615">
    <property type="component" value="Unplaced"/>
</dbReference>
<evidence type="ECO:0000313" key="8">
    <source>
        <dbReference type="RefSeq" id="XP_011638926.1"/>
    </source>
</evidence>
<dbReference type="GO" id="GO:0003676">
    <property type="term" value="F:nucleic acid binding"/>
    <property type="evidence" value="ECO:0007669"/>
    <property type="project" value="InterPro"/>
</dbReference>
<dbReference type="PANTHER" id="PTHR11046">
    <property type="entry name" value="OLIGORIBONUCLEASE, MITOCHONDRIAL"/>
    <property type="match status" value="1"/>
</dbReference>
<keyword evidence="3" id="KW-0378">Hydrolase</keyword>
<proteinExistence type="inferred from homology"/>
<evidence type="ECO:0000256" key="2">
    <source>
        <dbReference type="ARBA" id="ARBA00022722"/>
    </source>
</evidence>
<dbReference type="NCBIfam" id="NF003765">
    <property type="entry name" value="PRK05359.1"/>
    <property type="match status" value="1"/>
</dbReference>
<organism evidence="7 8">
    <name type="scientific">Pogonomyrmex barbatus</name>
    <name type="common">red harvester ant</name>
    <dbReference type="NCBI Taxonomy" id="144034"/>
    <lineage>
        <taxon>Eukaryota</taxon>
        <taxon>Metazoa</taxon>
        <taxon>Ecdysozoa</taxon>
        <taxon>Arthropoda</taxon>
        <taxon>Hexapoda</taxon>
        <taxon>Insecta</taxon>
        <taxon>Pterygota</taxon>
        <taxon>Neoptera</taxon>
        <taxon>Endopterygota</taxon>
        <taxon>Hymenoptera</taxon>
        <taxon>Apocrita</taxon>
        <taxon>Aculeata</taxon>
        <taxon>Formicoidea</taxon>
        <taxon>Formicidae</taxon>
        <taxon>Myrmicinae</taxon>
        <taxon>Pogonomyrmex</taxon>
    </lineage>
</organism>
<dbReference type="SMART" id="SM00479">
    <property type="entry name" value="EXOIII"/>
    <property type="match status" value="1"/>
</dbReference>
<evidence type="ECO:0000259" key="6">
    <source>
        <dbReference type="SMART" id="SM00479"/>
    </source>
</evidence>
<dbReference type="AlphaFoldDB" id="A0A6I9X3D7"/>
<keyword evidence="4" id="KW-0269">Exonuclease</keyword>
<comment type="similarity">
    <text evidence="1">Belongs to the oligoribonuclease family.</text>
</comment>
<dbReference type="Gene3D" id="3.30.420.10">
    <property type="entry name" value="Ribonuclease H-like superfamily/Ribonuclease H"/>
    <property type="match status" value="1"/>
</dbReference>
<gene>
    <name evidence="8" type="primary">LOC105428350</name>
</gene>
<evidence type="ECO:0000313" key="7">
    <source>
        <dbReference type="Proteomes" id="UP000504615"/>
    </source>
</evidence>